<protein>
    <submittedName>
        <fullName evidence="1">VP4 protein</fullName>
    </submittedName>
</protein>
<organism evidence="1">
    <name type="scientific">Calla Lily Valley virus</name>
    <dbReference type="NCBI Taxonomy" id="3139873"/>
    <lineage>
        <taxon>Viruses</taxon>
        <taxon>Riboviria</taxon>
    </lineage>
</organism>
<dbReference type="EMBL" id="PP415835">
    <property type="protein sequence ID" value="WZL61384.1"/>
    <property type="molecule type" value="Genomic_RNA"/>
</dbReference>
<reference evidence="1" key="1">
    <citation type="submission" date="2024-02" db="EMBL/GenBank/DDBJ databases">
        <authorList>
            <person name="Martyn C."/>
            <person name="Kistler A.L."/>
        </authorList>
    </citation>
    <scope>NUCLEOTIDE SEQUENCE</scope>
    <source>
        <strain evidence="1">CA011</strain>
    </source>
</reference>
<sequence length="754" mass="82491">MGSNVSTQNYNYTIIGDNNRSDAAVLSKTDQRARLDAQLSPTGGLNPALAEFENIRAWQEFMDIQELREEDGTEFFGTLSKIGGKISGAIKLANNHLDKLSKIGAVIHETYGHPLIGVEDQSHTIADIDEFSDGYSGIIEGTYLRNTTTNVEGGTIIDSESSSGYNSIFSEYYGDWDTMESEYEAWYSGAKDAATRFMKRANQIATKVIKRPGTSNTDHVNAGAVTMRPETAKRAFSTGARAIVGAIKRGVDAEADVHGSVVSTRTVTGLPAGDHLQIVSKNISGPKVHKAVDRMNDVGRELGLQVVPSTTKRIEPKICGSTCLQETVDKTVTKYGTVQEVKNKVNTVIKRLSRVDTDLLLLTPKEIPVGMFPISSEEETLQLTDVFESLPISKTGLTGMSVRESGALSGKLSNPIDGTAAVFGSTSGASVKVINGRAHSYKVRPVFWGTGSQSDHDVHFSCELTTVVLFTSGNTCQYGCGLAVGVTRNSTTTLAIFPATYGDKQTQSNVEGVVVWQISLDLTGINKDGLQSVTTNLWTGTFVPVLYTTSTDVSKVQTCELGMQTSSVVVSPLVVYNYFIYNHSRVTDKRIFHIICRIQPHTATTSSKRDMLNYWFKLCDVFDGVIGMMADIFNRNEHLAIIPARMKCLLQSMGVVHRGSVVSTTADAGQWLASAVRSIRRWPFVWAGNPFRGLREEGKHEEAEDLAAIIYLMLVKVVPLTAFTDTEIDYRRAVAHEVRRLQRWEGDLVKSLTA</sequence>
<name>A0AAN0LQS3_9VIRU</name>
<proteinExistence type="predicted"/>
<accession>A0AAN0LQS3</accession>
<evidence type="ECO:0000313" key="1">
    <source>
        <dbReference type="EMBL" id="WZL61384.1"/>
    </source>
</evidence>